<name>A0ABU3BXV9_9GAMM</name>
<feature type="domain" description="Cytochrome oxidase subunit I profile" evidence="3">
    <location>
        <begin position="212"/>
        <end position="546"/>
    </location>
</feature>
<feature type="transmembrane region" description="Helical" evidence="2">
    <location>
        <begin position="94"/>
        <end position="119"/>
    </location>
</feature>
<feature type="transmembrane region" description="Helical" evidence="2">
    <location>
        <begin position="337"/>
        <end position="359"/>
    </location>
</feature>
<feature type="transmembrane region" description="Helical" evidence="2">
    <location>
        <begin position="411"/>
        <end position="435"/>
    </location>
</feature>
<dbReference type="Gene3D" id="1.20.210.10">
    <property type="entry name" value="Cytochrome c oxidase-like, subunit I domain"/>
    <property type="match status" value="1"/>
</dbReference>
<feature type="transmembrane region" description="Helical" evidence="2">
    <location>
        <begin position="6"/>
        <end position="28"/>
    </location>
</feature>
<feature type="transmembrane region" description="Helical" evidence="2">
    <location>
        <begin position="242"/>
        <end position="264"/>
    </location>
</feature>
<dbReference type="EMBL" id="JAVRIB010000003">
    <property type="protein sequence ID" value="MDT0634090.1"/>
    <property type="molecule type" value="Genomic_DNA"/>
</dbReference>
<keyword evidence="2" id="KW-1133">Transmembrane helix</keyword>
<evidence type="ECO:0000259" key="3">
    <source>
        <dbReference type="PROSITE" id="PS50855"/>
    </source>
</evidence>
<keyword evidence="2" id="KW-0472">Membrane</keyword>
<evidence type="ECO:0000313" key="4">
    <source>
        <dbReference type="EMBL" id="MDT0634090.1"/>
    </source>
</evidence>
<evidence type="ECO:0000256" key="2">
    <source>
        <dbReference type="SAM" id="Phobius"/>
    </source>
</evidence>
<accession>A0ABU3BXV9</accession>
<proteinExistence type="predicted"/>
<feature type="transmembrane region" description="Helical" evidence="2">
    <location>
        <begin position="139"/>
        <end position="161"/>
    </location>
</feature>
<dbReference type="Proteomes" id="UP001251857">
    <property type="component" value="Unassembled WGS sequence"/>
</dbReference>
<evidence type="ECO:0000256" key="1">
    <source>
        <dbReference type="ARBA" id="ARBA00022660"/>
    </source>
</evidence>
<evidence type="ECO:0000313" key="5">
    <source>
        <dbReference type="Proteomes" id="UP001251857"/>
    </source>
</evidence>
<gene>
    <name evidence="4" type="ORF">RM532_03885</name>
</gene>
<dbReference type="SUPFAM" id="SSF81442">
    <property type="entry name" value="Cytochrome c oxidase subunit I-like"/>
    <property type="match status" value="1"/>
</dbReference>
<comment type="caution">
    <text evidence="4">The sequence shown here is derived from an EMBL/GenBank/DDBJ whole genome shotgun (WGS) entry which is preliminary data.</text>
</comment>
<organism evidence="4 5">
    <name type="scientific">Spectribacter hydrogenoxidans</name>
    <dbReference type="NCBI Taxonomy" id="3075608"/>
    <lineage>
        <taxon>Bacteria</taxon>
        <taxon>Pseudomonadati</taxon>
        <taxon>Pseudomonadota</taxon>
        <taxon>Gammaproteobacteria</taxon>
        <taxon>Salinisphaerales</taxon>
        <taxon>Salinisphaeraceae</taxon>
        <taxon>Spectribacter</taxon>
    </lineage>
</organism>
<dbReference type="PANTHER" id="PTHR10422">
    <property type="entry name" value="CYTOCHROME C OXIDASE SUBUNIT 1"/>
    <property type="match status" value="1"/>
</dbReference>
<keyword evidence="1" id="KW-0249">Electron transport</keyword>
<protein>
    <submittedName>
        <fullName evidence="4">Cbb3-type cytochrome c oxidase subunit I</fullName>
    </submittedName>
</protein>
<feature type="transmembrane region" description="Helical" evidence="2">
    <location>
        <begin position="371"/>
        <end position="391"/>
    </location>
</feature>
<keyword evidence="5" id="KW-1185">Reference proteome</keyword>
<feature type="transmembrane region" description="Helical" evidence="2">
    <location>
        <begin position="447"/>
        <end position="467"/>
    </location>
</feature>
<dbReference type="InterPro" id="IPR036927">
    <property type="entry name" value="Cyt_c_oxase-like_su1_sf"/>
</dbReference>
<feature type="transmembrane region" description="Helical" evidence="2">
    <location>
        <begin position="173"/>
        <end position="196"/>
    </location>
</feature>
<dbReference type="PROSITE" id="PS50855">
    <property type="entry name" value="COX1"/>
    <property type="match status" value="1"/>
</dbReference>
<dbReference type="InterPro" id="IPR000883">
    <property type="entry name" value="Cyt_C_Oxase_1"/>
</dbReference>
<dbReference type="PANTHER" id="PTHR10422:SF29">
    <property type="entry name" value="CYTOCHROME C OXIDASE SUBUNIT 1 HOMOLOG, BACTEROID"/>
    <property type="match status" value="1"/>
</dbReference>
<feature type="transmembrane region" description="Helical" evidence="2">
    <location>
        <begin position="276"/>
        <end position="297"/>
    </location>
</feature>
<keyword evidence="2" id="KW-0812">Transmembrane</keyword>
<feature type="transmembrane region" description="Helical" evidence="2">
    <location>
        <begin position="503"/>
        <end position="524"/>
    </location>
</feature>
<dbReference type="RefSeq" id="WP_311651835.1">
    <property type="nucleotide sequence ID" value="NZ_JAVRIB010000003.1"/>
</dbReference>
<dbReference type="InterPro" id="IPR023616">
    <property type="entry name" value="Cyt_c_oxase-like_su1_dom"/>
</dbReference>
<feature type="transmembrane region" description="Helical" evidence="2">
    <location>
        <begin position="309"/>
        <end position="331"/>
    </location>
</feature>
<dbReference type="Pfam" id="PF00115">
    <property type="entry name" value="COX1"/>
    <property type="match status" value="1"/>
</dbReference>
<sequence>MNPALAFLLAMTFLISIGGLFLLIWALANDQFATAQSAARTIFAEGEEGVVEDPALSSDARQAMQAQRDAGQHQPDTDELEFRIEADRSSRVPVLAWTASSVLWLLLGSLFGLLASLKLHLPELLANEAVLTFGRVRPAHLNVVAYGWASMAGVGVGLWLIPRLFKEALVGGVYATAGAVFWNLGMVAGTVAILAGHSDGLEWLEFPWQIDILLVLGGALAAVPLLLTLLKRRVHHLYVSSWYLVAALVWFPMLFITGNIPGLFSGVEQAAMNWWFAHNVLGLWMTPLGLAAAYYFIPKIVGAPVYSYSLSLLGFWALALFYSQVGMHHLIGGPVPTWLVTLSIVQSVMMFIPVLAVAINHHMTVAGHFRLLLYSPTLRFVTLGAMMYTFASVQGSLEALRSVNVVTHFTHYTVAHAHMGVYGFLSFILFGSIYFVMPRLMGWEWPYAWAISAHFWLVFIGFGIYFWPLSVGGWLQGLAMLDPARSFMESVTLTLPYLEARSVGGTLMTLGHLIFATHFFIALLRQGPERQGPSLLWRRLQSGEAT</sequence>
<reference evidence="4 5" key="1">
    <citation type="submission" date="2023-09" db="EMBL/GenBank/DDBJ databases">
        <authorList>
            <person name="Rey-Velasco X."/>
        </authorList>
    </citation>
    <scope>NUCLEOTIDE SEQUENCE [LARGE SCALE GENOMIC DNA]</scope>
    <source>
        <strain evidence="4 5">W335</strain>
    </source>
</reference>
<keyword evidence="1" id="KW-0679">Respiratory chain</keyword>
<keyword evidence="1" id="KW-0813">Transport</keyword>
<feature type="transmembrane region" description="Helical" evidence="2">
    <location>
        <begin position="208"/>
        <end position="230"/>
    </location>
</feature>